<name>A0A3D5J1K4_9FLAO</name>
<reference evidence="1 2" key="1">
    <citation type="journal article" date="2018" name="Nat. Biotechnol.">
        <title>A standardized bacterial taxonomy based on genome phylogeny substantially revises the tree of life.</title>
        <authorList>
            <person name="Parks D.H."/>
            <person name="Chuvochina M."/>
            <person name="Waite D.W."/>
            <person name="Rinke C."/>
            <person name="Skarshewski A."/>
            <person name="Chaumeil P.A."/>
            <person name="Hugenholtz P."/>
        </authorList>
    </citation>
    <scope>NUCLEOTIDE SEQUENCE [LARGE SCALE GENOMIC DNA]</scope>
    <source>
        <strain evidence="1">UBA9359</strain>
    </source>
</reference>
<dbReference type="RefSeq" id="WP_272956847.1">
    <property type="nucleotide sequence ID" value="NZ_CAJXAW010000016.1"/>
</dbReference>
<dbReference type="EMBL" id="DPMF01000212">
    <property type="protein sequence ID" value="HCV81146.1"/>
    <property type="molecule type" value="Genomic_DNA"/>
</dbReference>
<gene>
    <name evidence="1" type="ORF">DGQ38_08865</name>
</gene>
<comment type="caution">
    <text evidence="1">The sequence shown here is derived from an EMBL/GenBank/DDBJ whole genome shotgun (WGS) entry which is preliminary data.</text>
</comment>
<dbReference type="Proteomes" id="UP000264330">
    <property type="component" value="Unassembled WGS sequence"/>
</dbReference>
<dbReference type="InterPro" id="IPR011990">
    <property type="entry name" value="TPR-like_helical_dom_sf"/>
</dbReference>
<dbReference type="SUPFAM" id="SSF48452">
    <property type="entry name" value="TPR-like"/>
    <property type="match status" value="1"/>
</dbReference>
<organism evidence="1 2">
    <name type="scientific">Zunongwangia profunda</name>
    <dbReference type="NCBI Taxonomy" id="398743"/>
    <lineage>
        <taxon>Bacteria</taxon>
        <taxon>Pseudomonadati</taxon>
        <taxon>Bacteroidota</taxon>
        <taxon>Flavobacteriia</taxon>
        <taxon>Flavobacteriales</taxon>
        <taxon>Flavobacteriaceae</taxon>
        <taxon>Zunongwangia</taxon>
    </lineage>
</organism>
<sequence length="551" mass="61295">MKSIRKIFGLIVLSGLCFYSCETTDMDLTEDPNSLTPEQANVDFYLNAIERSYVSLMQNFGNYGAQVTRIEYLGSRNYLNAYAPTSFDDEWDLAYRQILADVEAMTPIAQENEQFHHIAIAQLLSANVLITLVDFFGDIPYSEALMADEGNFNPNLDNGAAVYNAAAQLIDTAITNFNKEAALEPEYDPFYNGNYENWIKLANTLKMKIYLQTRLVDNSALSSFNQIVASGDFITSTDEDFQFNYGTNENQPDTRNGKYAGNYRPTGAGSYLSNWLMGTMLEDGDPRIRYYFYRQVNAVPGEEIEPNEQTLTCSMENAPQHYIDGGFTFCSLPNGYWGRDHGDDDGTPGDGFLRTTYGIYPAGGMFDDSRFAPVSQGAGAAGAGITPLMLASWVDFMRAEMAMVEGDVAAAQEFVVSGTAKSITKVRSFGALDEDADLSLAPSEEQVNSFLSGIETAFIEADTEEKWNLLAEEFWISCFGNGILNYNFYRRTGYPTTLQPNREPNPGGFIRSFRYPANLVNNNSSISQKQEVTTTVFWDTNPASPSFPESN</sequence>
<dbReference type="Gene3D" id="1.25.40.390">
    <property type="match status" value="2"/>
</dbReference>
<evidence type="ECO:0000313" key="1">
    <source>
        <dbReference type="EMBL" id="HCV81146.1"/>
    </source>
</evidence>
<dbReference type="Pfam" id="PF12771">
    <property type="entry name" value="SusD-like_2"/>
    <property type="match status" value="1"/>
</dbReference>
<dbReference type="AlphaFoldDB" id="A0A3D5J1K4"/>
<proteinExistence type="predicted"/>
<protein>
    <submittedName>
        <fullName evidence="1">SusD/RagB family nutrient-binding outer membrane lipoprotein</fullName>
    </submittedName>
</protein>
<accession>A0A3D5J1K4</accession>
<evidence type="ECO:0000313" key="2">
    <source>
        <dbReference type="Proteomes" id="UP000264330"/>
    </source>
</evidence>
<keyword evidence="1" id="KW-0449">Lipoprotein</keyword>
<dbReference type="InterPro" id="IPR041662">
    <property type="entry name" value="SusD-like_2"/>
</dbReference>